<evidence type="ECO:0000313" key="1">
    <source>
        <dbReference type="EMBL" id="MBB2159695.1"/>
    </source>
</evidence>
<comment type="caution">
    <text evidence="1">The sequence shown here is derived from an EMBL/GenBank/DDBJ whole genome shotgun (WGS) entry which is preliminary data.</text>
</comment>
<organism evidence="1 2">
    <name type="scientific">Gluconacetobacter sacchari</name>
    <dbReference type="NCBI Taxonomy" id="92759"/>
    <lineage>
        <taxon>Bacteria</taxon>
        <taxon>Pseudomonadati</taxon>
        <taxon>Pseudomonadota</taxon>
        <taxon>Alphaproteobacteria</taxon>
        <taxon>Acetobacterales</taxon>
        <taxon>Acetobacteraceae</taxon>
        <taxon>Gluconacetobacter</taxon>
    </lineage>
</organism>
<dbReference type="Proteomes" id="UP000589085">
    <property type="component" value="Unassembled WGS sequence"/>
</dbReference>
<name>A0A7W4IBB4_9PROT</name>
<protein>
    <submittedName>
        <fullName evidence="1">Uncharacterized protein</fullName>
    </submittedName>
</protein>
<gene>
    <name evidence="1" type="ORF">HLH48_05825</name>
</gene>
<accession>A0A7W4IBB4</accession>
<dbReference type="AlphaFoldDB" id="A0A7W4IBB4"/>
<proteinExistence type="predicted"/>
<reference evidence="1 2" key="1">
    <citation type="submission" date="2020-04" db="EMBL/GenBank/DDBJ databases">
        <title>Description of novel Gluconacetobacter.</title>
        <authorList>
            <person name="Sombolestani A."/>
        </authorList>
    </citation>
    <scope>NUCLEOTIDE SEQUENCE [LARGE SCALE GENOMIC DNA]</scope>
    <source>
        <strain evidence="1 2">LMG 19747</strain>
    </source>
</reference>
<sequence length="77" mass="8419">MTFAEEIELLVDIVLGDPPTDNADILAGATALERDADEMEEACPADAKVARVQARRLRDFVATRQARMDGTPDPLLH</sequence>
<evidence type="ECO:0000313" key="2">
    <source>
        <dbReference type="Proteomes" id="UP000589085"/>
    </source>
</evidence>
<dbReference type="EMBL" id="JABEQJ010000005">
    <property type="protein sequence ID" value="MBB2159695.1"/>
    <property type="molecule type" value="Genomic_DNA"/>
</dbReference>
<dbReference type="RefSeq" id="WP_182996547.1">
    <property type="nucleotide sequence ID" value="NZ_JABEQJ010000005.1"/>
</dbReference>